<dbReference type="SMART" id="SM00830">
    <property type="entry name" value="CM_2"/>
    <property type="match status" value="1"/>
</dbReference>
<dbReference type="SUPFAM" id="SSF48600">
    <property type="entry name" value="Chorismate mutase II"/>
    <property type="match status" value="1"/>
</dbReference>
<sequence length="102" mass="10691">MTASSTPATSTASNATGAHSQEATTVIEGARGRIDSLDDRIIGLIQERMAVSAAIQQARMTSGGRRVNIARENEILARYSTALGKPGAPLALTLLELSRGRI</sequence>
<dbReference type="RefSeq" id="WP_209340803.1">
    <property type="nucleotide sequence ID" value="NZ_JAGIQL010000060.1"/>
</dbReference>
<dbReference type="InterPro" id="IPR036979">
    <property type="entry name" value="CM_dom_sf"/>
</dbReference>
<dbReference type="InterPro" id="IPR036263">
    <property type="entry name" value="Chorismate_II_sf"/>
</dbReference>
<dbReference type="Pfam" id="PF01817">
    <property type="entry name" value="CM_2"/>
    <property type="match status" value="1"/>
</dbReference>
<gene>
    <name evidence="3" type="ORF">JFN87_16330</name>
</gene>
<dbReference type="Gene3D" id="1.20.59.10">
    <property type="entry name" value="Chorismate mutase"/>
    <property type="match status" value="1"/>
</dbReference>
<feature type="domain" description="Chorismate mutase" evidence="2">
    <location>
        <begin position="21"/>
        <end position="102"/>
    </location>
</feature>
<reference evidence="3" key="1">
    <citation type="submission" date="2021-03" db="EMBL/GenBank/DDBJ databases">
        <title>Whole genome sequence of Streptomyces bomunensis MMS17-BM035.</title>
        <authorList>
            <person name="Lee J.H."/>
        </authorList>
    </citation>
    <scope>NUCLEOTIDE SEQUENCE</scope>
    <source>
        <strain evidence="3">MMS17-BM035</strain>
    </source>
</reference>
<organism evidence="3 4">
    <name type="scientific">Streptomyces montanisoli</name>
    <dbReference type="NCBI Taxonomy" id="2798581"/>
    <lineage>
        <taxon>Bacteria</taxon>
        <taxon>Bacillati</taxon>
        <taxon>Actinomycetota</taxon>
        <taxon>Actinomycetes</taxon>
        <taxon>Kitasatosporales</taxon>
        <taxon>Streptomycetaceae</taxon>
        <taxon>Streptomyces</taxon>
    </lineage>
</organism>
<dbReference type="NCBIfam" id="NF005894">
    <property type="entry name" value="PRK07857.1"/>
    <property type="match status" value="1"/>
</dbReference>
<dbReference type="Proteomes" id="UP000670475">
    <property type="component" value="Unassembled WGS sequence"/>
</dbReference>
<evidence type="ECO:0000313" key="4">
    <source>
        <dbReference type="Proteomes" id="UP000670475"/>
    </source>
</evidence>
<dbReference type="GO" id="GO:0004106">
    <property type="term" value="F:chorismate mutase activity"/>
    <property type="evidence" value="ECO:0007669"/>
    <property type="project" value="UniProtKB-EC"/>
</dbReference>
<dbReference type="NCBIfam" id="TIGR01808">
    <property type="entry name" value="CM_M_hiGC-arch"/>
    <property type="match status" value="1"/>
</dbReference>
<dbReference type="EMBL" id="JAGIQL010000060">
    <property type="protein sequence ID" value="MBP0459059.1"/>
    <property type="molecule type" value="Genomic_DNA"/>
</dbReference>
<evidence type="ECO:0000256" key="1">
    <source>
        <dbReference type="SAM" id="MobiDB-lite"/>
    </source>
</evidence>
<keyword evidence="3" id="KW-0413">Isomerase</keyword>
<protein>
    <submittedName>
        <fullName evidence="3">Chorismate mutase</fullName>
        <ecNumber evidence="3">5.4.99.5</ecNumber>
    </submittedName>
</protein>
<dbReference type="PROSITE" id="PS51168">
    <property type="entry name" value="CHORISMATE_MUT_2"/>
    <property type="match status" value="1"/>
</dbReference>
<dbReference type="AlphaFoldDB" id="A0A940MA12"/>
<evidence type="ECO:0000259" key="2">
    <source>
        <dbReference type="PROSITE" id="PS51168"/>
    </source>
</evidence>
<feature type="compositionally biased region" description="Low complexity" evidence="1">
    <location>
        <begin position="1"/>
        <end position="20"/>
    </location>
</feature>
<dbReference type="GO" id="GO:0046417">
    <property type="term" value="P:chorismate metabolic process"/>
    <property type="evidence" value="ECO:0007669"/>
    <property type="project" value="InterPro"/>
</dbReference>
<name>A0A940MA12_9ACTN</name>
<keyword evidence="4" id="KW-1185">Reference proteome</keyword>
<dbReference type="InterPro" id="IPR002701">
    <property type="entry name" value="CM_II_prokaryot"/>
</dbReference>
<accession>A0A940MA12</accession>
<evidence type="ECO:0000313" key="3">
    <source>
        <dbReference type="EMBL" id="MBP0459059.1"/>
    </source>
</evidence>
<comment type="caution">
    <text evidence="3">The sequence shown here is derived from an EMBL/GenBank/DDBJ whole genome shotgun (WGS) entry which is preliminary data.</text>
</comment>
<feature type="region of interest" description="Disordered" evidence="1">
    <location>
        <begin position="1"/>
        <end position="27"/>
    </location>
</feature>
<dbReference type="InterPro" id="IPR010958">
    <property type="entry name" value="Chorismate_mutase_highGC-bac"/>
</dbReference>
<proteinExistence type="predicted"/>
<dbReference type="EC" id="5.4.99.5" evidence="3"/>